<organism evidence="2 3">
    <name type="scientific">Trifolium medium</name>
    <dbReference type="NCBI Taxonomy" id="97028"/>
    <lineage>
        <taxon>Eukaryota</taxon>
        <taxon>Viridiplantae</taxon>
        <taxon>Streptophyta</taxon>
        <taxon>Embryophyta</taxon>
        <taxon>Tracheophyta</taxon>
        <taxon>Spermatophyta</taxon>
        <taxon>Magnoliopsida</taxon>
        <taxon>eudicotyledons</taxon>
        <taxon>Gunneridae</taxon>
        <taxon>Pentapetalae</taxon>
        <taxon>rosids</taxon>
        <taxon>fabids</taxon>
        <taxon>Fabales</taxon>
        <taxon>Fabaceae</taxon>
        <taxon>Papilionoideae</taxon>
        <taxon>50 kb inversion clade</taxon>
        <taxon>NPAAA clade</taxon>
        <taxon>Hologalegina</taxon>
        <taxon>IRL clade</taxon>
        <taxon>Trifolieae</taxon>
        <taxon>Trifolium</taxon>
    </lineage>
</organism>
<dbReference type="EMBL" id="LXQA010743682">
    <property type="protein sequence ID" value="MCI68820.1"/>
    <property type="molecule type" value="Genomic_DNA"/>
</dbReference>
<reference evidence="2 3" key="1">
    <citation type="journal article" date="2018" name="Front. Plant Sci.">
        <title>Red Clover (Trifolium pratense) and Zigzag Clover (T. medium) - A Picture of Genomic Similarities and Differences.</title>
        <authorList>
            <person name="Dluhosova J."/>
            <person name="Istvanek J."/>
            <person name="Nedelnik J."/>
            <person name="Repkova J."/>
        </authorList>
    </citation>
    <scope>NUCLEOTIDE SEQUENCE [LARGE SCALE GENOMIC DNA]</scope>
    <source>
        <strain evidence="3">cv. 10/8</strain>
        <tissue evidence="2">Leaf</tissue>
    </source>
</reference>
<dbReference type="AlphaFoldDB" id="A0A392U8R5"/>
<protein>
    <submittedName>
        <fullName evidence="2">Uncharacterized protein</fullName>
    </submittedName>
</protein>
<evidence type="ECO:0000313" key="3">
    <source>
        <dbReference type="Proteomes" id="UP000265520"/>
    </source>
</evidence>
<name>A0A392U8R5_9FABA</name>
<comment type="caution">
    <text evidence="2">The sequence shown here is derived from an EMBL/GenBank/DDBJ whole genome shotgun (WGS) entry which is preliminary data.</text>
</comment>
<dbReference type="Proteomes" id="UP000265520">
    <property type="component" value="Unassembled WGS sequence"/>
</dbReference>
<keyword evidence="3" id="KW-1185">Reference proteome</keyword>
<evidence type="ECO:0000313" key="2">
    <source>
        <dbReference type="EMBL" id="MCI68820.1"/>
    </source>
</evidence>
<accession>A0A392U8R5</accession>
<sequence length="43" mass="4585">AYNDDHVDSVHHSYNIIPSLGELEAPPEISVSPPSGFLGPPQT</sequence>
<feature type="non-terminal residue" evidence="2">
    <location>
        <position position="1"/>
    </location>
</feature>
<evidence type="ECO:0000256" key="1">
    <source>
        <dbReference type="SAM" id="MobiDB-lite"/>
    </source>
</evidence>
<proteinExistence type="predicted"/>
<feature type="region of interest" description="Disordered" evidence="1">
    <location>
        <begin position="22"/>
        <end position="43"/>
    </location>
</feature>